<evidence type="ECO:0000259" key="5">
    <source>
        <dbReference type="Pfam" id="PF24842"/>
    </source>
</evidence>
<sequence length="373" mass="38401">MFGMFGGGGYGGGGGGRFEASYRCYPVSFLDKPEAERGDKIFLPPSALDRLAQLHIDYPMLFQVENRRDGRSTHCGVLEFVADEGMVYMPYWMMQNLLLQEGDVVALRSATLPKGTFVKLQPHSTDFLDISNPRAVLETTLRNFSCLTVGDTIPINYNNKKYFIDIVEAKPGAAISVIETDCNVDFAPPLDYVEPVRQPPQQAAPMAADGPAAGAGAGPSGAGGAGGGAAAEEAPPEEPQFFAFAGTGRRLDGKPAGESRPVAIPAAAVGTASRPATGAGPGSGAASAAGSVGSAAGDAGASGSAPKRPGKVFGGNRLQAKLAEKGAPGAGGAGSGAAARPPAPPKKEEPKKEEEEEEDKWKAFTGKGYTLKG</sequence>
<dbReference type="GO" id="GO:0034098">
    <property type="term" value="C:VCP-NPL4-UFD1 AAA ATPase complex"/>
    <property type="evidence" value="ECO:0007669"/>
    <property type="project" value="TreeGrafter"/>
</dbReference>
<evidence type="ECO:0000256" key="1">
    <source>
        <dbReference type="ARBA" id="ARBA00006043"/>
    </source>
</evidence>
<dbReference type="FunFam" id="3.10.330.10:FF:000002">
    <property type="entry name" value="ubiquitin fusion degradation protein 1 homolog"/>
    <property type="match status" value="1"/>
</dbReference>
<reference evidence="6 7" key="1">
    <citation type="journal article" date="2018" name="Plant J.">
        <title>Genome sequences of Chlorella sorokiniana UTEX 1602 and Micractinium conductrix SAG 241.80: implications to maltose excretion by a green alga.</title>
        <authorList>
            <person name="Arriola M.B."/>
            <person name="Velmurugan N."/>
            <person name="Zhang Y."/>
            <person name="Plunkett M.H."/>
            <person name="Hondzo H."/>
            <person name="Barney B.M."/>
        </authorList>
    </citation>
    <scope>NUCLEOTIDE SEQUENCE [LARGE SCALE GENOMIC DNA]</scope>
    <source>
        <strain evidence="6 7">SAG 241.80</strain>
    </source>
</reference>
<feature type="region of interest" description="Disordered" evidence="3">
    <location>
        <begin position="193"/>
        <end position="234"/>
    </location>
</feature>
<feature type="region of interest" description="Disordered" evidence="3">
    <location>
        <begin position="272"/>
        <end position="373"/>
    </location>
</feature>
<evidence type="ECO:0000256" key="3">
    <source>
        <dbReference type="SAM" id="MobiDB-lite"/>
    </source>
</evidence>
<dbReference type="InterPro" id="IPR042299">
    <property type="entry name" value="Ufd1-like_Nn"/>
</dbReference>
<dbReference type="GO" id="GO:0006511">
    <property type="term" value="P:ubiquitin-dependent protein catabolic process"/>
    <property type="evidence" value="ECO:0007669"/>
    <property type="project" value="InterPro"/>
</dbReference>
<dbReference type="Pfam" id="PF24842">
    <property type="entry name" value="UFD1_N2"/>
    <property type="match status" value="1"/>
</dbReference>
<feature type="domain" description="Ubiquitin fusion degradation protein UFD1 N-terminal subdomain 1" evidence="4">
    <location>
        <begin position="18"/>
        <end position="113"/>
    </location>
</feature>
<dbReference type="Proteomes" id="UP000239649">
    <property type="component" value="Unassembled WGS sequence"/>
</dbReference>
<feature type="compositionally biased region" description="Low complexity" evidence="3">
    <location>
        <begin position="199"/>
        <end position="212"/>
    </location>
</feature>
<gene>
    <name evidence="6" type="ORF">C2E20_8927</name>
</gene>
<comment type="caution">
    <text evidence="6">The sequence shown here is derived from an EMBL/GenBank/DDBJ whole genome shotgun (WGS) entry which is preliminary data.</text>
</comment>
<evidence type="ECO:0000313" key="6">
    <source>
        <dbReference type="EMBL" id="PSC67407.1"/>
    </source>
</evidence>
<dbReference type="Pfam" id="PF03152">
    <property type="entry name" value="UFD1_N1"/>
    <property type="match status" value="1"/>
</dbReference>
<dbReference type="GO" id="GO:0036503">
    <property type="term" value="P:ERAD pathway"/>
    <property type="evidence" value="ECO:0007669"/>
    <property type="project" value="TreeGrafter"/>
</dbReference>
<dbReference type="Gene3D" id="3.10.330.10">
    <property type="match status" value="1"/>
</dbReference>
<dbReference type="PANTHER" id="PTHR12555:SF13">
    <property type="entry name" value="UBIQUITIN RECOGNITION FACTOR IN ER-ASSOCIATED DEGRADATION PROTEIN 1"/>
    <property type="match status" value="1"/>
</dbReference>
<evidence type="ECO:0000313" key="7">
    <source>
        <dbReference type="Proteomes" id="UP000239649"/>
    </source>
</evidence>
<dbReference type="InterPro" id="IPR055417">
    <property type="entry name" value="UFD1_N1"/>
</dbReference>
<dbReference type="GO" id="GO:0031593">
    <property type="term" value="F:polyubiquitin modification-dependent protein binding"/>
    <property type="evidence" value="ECO:0007669"/>
    <property type="project" value="TreeGrafter"/>
</dbReference>
<proteinExistence type="inferred from homology"/>
<dbReference type="InterPro" id="IPR004854">
    <property type="entry name" value="Ufd1-like"/>
</dbReference>
<feature type="compositionally biased region" description="Gly residues" evidence="3">
    <location>
        <begin position="213"/>
        <end position="229"/>
    </location>
</feature>
<feature type="compositionally biased region" description="Low complexity" evidence="3">
    <location>
        <begin position="272"/>
        <end position="305"/>
    </location>
</feature>
<name>A0A2P6UZY0_9CHLO</name>
<dbReference type="PANTHER" id="PTHR12555">
    <property type="entry name" value="UBIQUITIN FUSION DEGRADATON PROTEIN 1"/>
    <property type="match status" value="1"/>
</dbReference>
<dbReference type="AlphaFoldDB" id="A0A2P6UZY0"/>
<dbReference type="OrthoDB" id="422728at2759"/>
<dbReference type="Gene3D" id="2.40.40.50">
    <property type="entry name" value="Ubiquitin fusion degradation protein UFD1, N-terminal domain"/>
    <property type="match status" value="1"/>
</dbReference>
<dbReference type="EMBL" id="LHPF02000061">
    <property type="protein sequence ID" value="PSC67407.1"/>
    <property type="molecule type" value="Genomic_DNA"/>
</dbReference>
<feature type="domain" description="Ubiquitin fusion degradation protein UFD1 N-terminal subdomain 2" evidence="5">
    <location>
        <begin position="114"/>
        <end position="189"/>
    </location>
</feature>
<keyword evidence="2" id="KW-0833">Ubl conjugation pathway</keyword>
<dbReference type="InterPro" id="IPR055418">
    <property type="entry name" value="UFD1_N2"/>
</dbReference>
<evidence type="ECO:0000259" key="4">
    <source>
        <dbReference type="Pfam" id="PF03152"/>
    </source>
</evidence>
<protein>
    <submittedName>
        <fullName evidence="6">Ubiquitin fusion degradation 1-like protein</fullName>
    </submittedName>
</protein>
<accession>A0A2P6UZY0</accession>
<dbReference type="FunFam" id="2.40.40.50:FF:000001">
    <property type="entry name" value="Ubiquitin fusion degradation protein 1 homolog"/>
    <property type="match status" value="1"/>
</dbReference>
<comment type="similarity">
    <text evidence="1">Belongs to the UFD1 family.</text>
</comment>
<keyword evidence="7" id="KW-1185">Reference proteome</keyword>
<dbReference type="STRING" id="554055.A0A2P6UZY0"/>
<evidence type="ECO:0000256" key="2">
    <source>
        <dbReference type="ARBA" id="ARBA00022786"/>
    </source>
</evidence>
<organism evidence="6 7">
    <name type="scientific">Micractinium conductrix</name>
    <dbReference type="NCBI Taxonomy" id="554055"/>
    <lineage>
        <taxon>Eukaryota</taxon>
        <taxon>Viridiplantae</taxon>
        <taxon>Chlorophyta</taxon>
        <taxon>core chlorophytes</taxon>
        <taxon>Trebouxiophyceae</taxon>
        <taxon>Chlorellales</taxon>
        <taxon>Chlorellaceae</taxon>
        <taxon>Chlorella clade</taxon>
        <taxon>Micractinium</taxon>
    </lineage>
</organism>